<comment type="caution">
    <text evidence="7">The sequence shown here is derived from an EMBL/GenBank/DDBJ whole genome shotgun (WGS) entry which is preliminary data.</text>
</comment>
<evidence type="ECO:0000313" key="8">
    <source>
        <dbReference type="Proteomes" id="UP001310386"/>
    </source>
</evidence>
<dbReference type="InterPro" id="IPR020095">
    <property type="entry name" value="PsdUridine_synth_TruA_C"/>
</dbReference>
<dbReference type="InterPro" id="IPR020103">
    <property type="entry name" value="PsdUridine_synth_cat_dom_sf"/>
</dbReference>
<dbReference type="GO" id="GO:0160147">
    <property type="term" value="F:tRNA pseudouridine(38-40) synthase activity"/>
    <property type="evidence" value="ECO:0007669"/>
    <property type="project" value="UniProtKB-EC"/>
</dbReference>
<dbReference type="NCBIfam" id="TIGR00071">
    <property type="entry name" value="hisT_truA"/>
    <property type="match status" value="1"/>
</dbReference>
<evidence type="ECO:0000256" key="5">
    <source>
        <dbReference type="RuleBase" id="RU003792"/>
    </source>
</evidence>
<accession>A0ABU5ZPU4</accession>
<dbReference type="Gene3D" id="3.30.70.580">
    <property type="entry name" value="Pseudouridine synthase I, catalytic domain, N-terminal subdomain"/>
    <property type="match status" value="1"/>
</dbReference>
<feature type="active site" description="Nucleophile" evidence="4">
    <location>
        <position position="52"/>
    </location>
</feature>
<dbReference type="SUPFAM" id="SSF55120">
    <property type="entry name" value="Pseudouridine synthase"/>
    <property type="match status" value="1"/>
</dbReference>
<comment type="caution">
    <text evidence="4">Lacks conserved residue(s) required for the propagation of feature annotation.</text>
</comment>
<dbReference type="Pfam" id="PF01416">
    <property type="entry name" value="PseudoU_synth_1"/>
    <property type="match status" value="2"/>
</dbReference>
<sequence length="247" mass="28695">MRNICLVISYDGTYYCGFQSQPHRNTVQDKLEDALEKLTGEQIKVHSSGRTDTGVHARAQVINFITESSIPIERWGLAMNVRLPEDIRVIQSREVPLDFHSRKSAKRKTYRYTINIDRNPDVFQRHYQLHHYRPLNLDNMESALQYLIGEHDFKSFCTVRTDKNVFVRTIYDARMIRESDTVVHIMITGNGFLYNMVRIIIGTLLQIGEGKRKSIDMLEILHARDRSKAGPKAPAHGLMLWEVSYDE</sequence>
<feature type="domain" description="Pseudouridine synthase I TruA alpha/beta" evidence="6">
    <location>
        <begin position="143"/>
        <end position="246"/>
    </location>
</feature>
<comment type="similarity">
    <text evidence="1 4 5">Belongs to the tRNA pseudouridine synthase TruA family.</text>
</comment>
<feature type="binding site" evidence="4">
    <location>
        <position position="110"/>
    </location>
    <ligand>
        <name>substrate</name>
    </ligand>
</feature>
<dbReference type="PANTHER" id="PTHR11142">
    <property type="entry name" value="PSEUDOURIDYLATE SYNTHASE"/>
    <property type="match status" value="1"/>
</dbReference>
<evidence type="ECO:0000256" key="3">
    <source>
        <dbReference type="ARBA" id="ARBA00023235"/>
    </source>
</evidence>
<dbReference type="EC" id="5.4.99.12" evidence="4"/>
<dbReference type="InterPro" id="IPR020097">
    <property type="entry name" value="PsdUridine_synth_TruA_a/b_dom"/>
</dbReference>
<name>A0ABU5ZPU4_9BACL</name>
<comment type="function">
    <text evidence="4">Formation of pseudouridine at positions 38, 39 and 40 in the anticodon stem and loop of transfer RNAs.</text>
</comment>
<proteinExistence type="inferred from homology"/>
<dbReference type="RefSeq" id="WP_371755601.1">
    <property type="nucleotide sequence ID" value="NZ_JAYJLD010000036.1"/>
</dbReference>
<evidence type="ECO:0000256" key="1">
    <source>
        <dbReference type="ARBA" id="ARBA00009375"/>
    </source>
</evidence>
<keyword evidence="3 4" id="KW-0413">Isomerase</keyword>
<organism evidence="7 8">
    <name type="scientific">Ferviditalea candida</name>
    <dbReference type="NCBI Taxonomy" id="3108399"/>
    <lineage>
        <taxon>Bacteria</taxon>
        <taxon>Bacillati</taxon>
        <taxon>Bacillota</taxon>
        <taxon>Bacilli</taxon>
        <taxon>Bacillales</taxon>
        <taxon>Paenibacillaceae</taxon>
        <taxon>Ferviditalea</taxon>
    </lineage>
</organism>
<dbReference type="PIRSF" id="PIRSF001430">
    <property type="entry name" value="tRNA_psdUrid_synth"/>
    <property type="match status" value="1"/>
</dbReference>
<protein>
    <recommendedName>
        <fullName evidence="4">tRNA pseudouridine synthase A</fullName>
        <ecNumber evidence="4">5.4.99.12</ecNumber>
    </recommendedName>
    <alternativeName>
        <fullName evidence="4">tRNA pseudouridine(38-40) synthase</fullName>
    </alternativeName>
    <alternativeName>
        <fullName evidence="4">tRNA pseudouridylate synthase I</fullName>
    </alternativeName>
    <alternativeName>
        <fullName evidence="4">tRNA-uridine isomerase I</fullName>
    </alternativeName>
</protein>
<dbReference type="InterPro" id="IPR001406">
    <property type="entry name" value="PsdUridine_synth_TruA"/>
</dbReference>
<comment type="catalytic activity">
    <reaction evidence="4 5">
        <text>uridine(38/39/40) in tRNA = pseudouridine(38/39/40) in tRNA</text>
        <dbReference type="Rhea" id="RHEA:22376"/>
        <dbReference type="Rhea" id="RHEA-COMP:10085"/>
        <dbReference type="Rhea" id="RHEA-COMP:10087"/>
        <dbReference type="ChEBI" id="CHEBI:65314"/>
        <dbReference type="ChEBI" id="CHEBI:65315"/>
        <dbReference type="EC" id="5.4.99.12"/>
    </reaction>
</comment>
<dbReference type="Gene3D" id="3.30.70.660">
    <property type="entry name" value="Pseudouridine synthase I, catalytic domain, C-terminal subdomain"/>
    <property type="match status" value="1"/>
</dbReference>
<dbReference type="EMBL" id="JAYJLD010000036">
    <property type="protein sequence ID" value="MEB3103476.1"/>
    <property type="molecule type" value="Genomic_DNA"/>
</dbReference>
<feature type="domain" description="Pseudouridine synthase I TruA alpha/beta" evidence="6">
    <location>
        <begin position="8"/>
        <end position="102"/>
    </location>
</feature>
<keyword evidence="8" id="KW-1185">Reference proteome</keyword>
<dbReference type="Proteomes" id="UP001310386">
    <property type="component" value="Unassembled WGS sequence"/>
</dbReference>
<gene>
    <name evidence="4 7" type="primary">truA</name>
    <name evidence="7" type="ORF">VF724_17725</name>
</gene>
<reference evidence="7" key="1">
    <citation type="submission" date="2023-12" db="EMBL/GenBank/DDBJ databases">
        <title>Fervidustalea candida gen. nov., sp. nov., a novel member of the family Paenibacillaceae isolated from a geothermal area.</title>
        <authorList>
            <person name="Li W.-J."/>
            <person name="Jiao J.-Y."/>
            <person name="Chen Y."/>
        </authorList>
    </citation>
    <scope>NUCLEOTIDE SEQUENCE</scope>
    <source>
        <strain evidence="7">SYSU GA230002</strain>
    </source>
</reference>
<keyword evidence="2 4" id="KW-0819">tRNA processing</keyword>
<evidence type="ECO:0000256" key="2">
    <source>
        <dbReference type="ARBA" id="ARBA00022694"/>
    </source>
</evidence>
<dbReference type="CDD" id="cd02570">
    <property type="entry name" value="PseudoU_synth_EcTruA"/>
    <property type="match status" value="1"/>
</dbReference>
<dbReference type="HAMAP" id="MF_00171">
    <property type="entry name" value="TruA"/>
    <property type="match status" value="1"/>
</dbReference>
<dbReference type="PANTHER" id="PTHR11142:SF0">
    <property type="entry name" value="TRNA PSEUDOURIDINE SYNTHASE-LIKE 1"/>
    <property type="match status" value="1"/>
</dbReference>
<evidence type="ECO:0000259" key="6">
    <source>
        <dbReference type="Pfam" id="PF01416"/>
    </source>
</evidence>
<comment type="subunit">
    <text evidence="4">Homodimer.</text>
</comment>
<evidence type="ECO:0000256" key="4">
    <source>
        <dbReference type="HAMAP-Rule" id="MF_00171"/>
    </source>
</evidence>
<evidence type="ECO:0000313" key="7">
    <source>
        <dbReference type="EMBL" id="MEB3103476.1"/>
    </source>
</evidence>
<dbReference type="InterPro" id="IPR020094">
    <property type="entry name" value="TruA/RsuA/RluB/E/F_N"/>
</dbReference>